<keyword evidence="3" id="KW-1185">Reference proteome</keyword>
<reference evidence="2 3" key="1">
    <citation type="submission" date="2017-09" db="EMBL/GenBank/DDBJ databases">
        <authorList>
            <person name="Ehlers B."/>
            <person name="Leendertz F.H."/>
        </authorList>
    </citation>
    <scope>NUCLEOTIDE SEQUENCE [LARGE SCALE GENOMIC DNA]</scope>
    <source>
        <strain evidence="2 3">DSM 27208</strain>
    </source>
</reference>
<evidence type="ECO:0000313" key="2">
    <source>
        <dbReference type="EMBL" id="SNZ15137.1"/>
    </source>
</evidence>
<evidence type="ECO:0000313" key="3">
    <source>
        <dbReference type="Proteomes" id="UP000219453"/>
    </source>
</evidence>
<evidence type="ECO:0008006" key="4">
    <source>
        <dbReference type="Google" id="ProtNLM"/>
    </source>
</evidence>
<dbReference type="InterPro" id="IPR009409">
    <property type="entry name" value="DUF1059"/>
</dbReference>
<name>A0A285P1I0_NATPI</name>
<dbReference type="Proteomes" id="UP000219453">
    <property type="component" value="Unassembled WGS sequence"/>
</dbReference>
<dbReference type="EMBL" id="OBEJ01000003">
    <property type="protein sequence ID" value="SNZ15137.1"/>
    <property type="molecule type" value="Genomic_DNA"/>
</dbReference>
<dbReference type="Pfam" id="PF06348">
    <property type="entry name" value="DUF1059"/>
    <property type="match status" value="1"/>
</dbReference>
<feature type="region of interest" description="Disordered" evidence="1">
    <location>
        <begin position="29"/>
        <end position="53"/>
    </location>
</feature>
<sequence>MAHEFQCIVDGCDFMVRSPDEDEVVDMVEEHRDRHHSDLDVSEDEIRQRMSTT</sequence>
<evidence type="ECO:0000256" key="1">
    <source>
        <dbReference type="SAM" id="MobiDB-lite"/>
    </source>
</evidence>
<gene>
    <name evidence="2" type="ORF">SAMN06269185_2391</name>
</gene>
<organism evidence="2 3">
    <name type="scientific">Natronoarchaeum philippinense</name>
    <dbReference type="NCBI Taxonomy" id="558529"/>
    <lineage>
        <taxon>Archaea</taxon>
        <taxon>Methanobacteriati</taxon>
        <taxon>Methanobacteriota</taxon>
        <taxon>Stenosarchaea group</taxon>
        <taxon>Halobacteria</taxon>
        <taxon>Halobacteriales</taxon>
        <taxon>Natronoarchaeaceae</taxon>
    </lineage>
</organism>
<proteinExistence type="predicted"/>
<accession>A0A285P1I0</accession>
<dbReference type="AlphaFoldDB" id="A0A285P1I0"/>
<protein>
    <recommendedName>
        <fullName evidence="4">Small metal-binding protein</fullName>
    </recommendedName>
</protein>
<dbReference type="RefSeq" id="WP_097009312.1">
    <property type="nucleotide sequence ID" value="NZ_OBEJ01000003.1"/>
</dbReference>